<evidence type="ECO:0000313" key="6">
    <source>
        <dbReference type="EMBL" id="PWB02492.1"/>
    </source>
</evidence>
<evidence type="ECO:0000256" key="3">
    <source>
        <dbReference type="ARBA" id="ARBA00023172"/>
    </source>
</evidence>
<dbReference type="Proteomes" id="UP000244905">
    <property type="component" value="Unassembled WGS sequence"/>
</dbReference>
<dbReference type="InterPro" id="IPR010998">
    <property type="entry name" value="Integrase_recombinase_N"/>
</dbReference>
<keyword evidence="1" id="KW-0229">DNA integration</keyword>
<evidence type="ECO:0000256" key="1">
    <source>
        <dbReference type="ARBA" id="ARBA00022908"/>
    </source>
</evidence>
<dbReference type="AlphaFoldDB" id="A0A2V1IQN1"/>
<reference evidence="7" key="1">
    <citation type="submission" date="2018-02" db="EMBL/GenBank/DDBJ databases">
        <authorList>
            <person name="Clavel T."/>
            <person name="Strowig T."/>
        </authorList>
    </citation>
    <scope>NUCLEOTIDE SEQUENCE [LARGE SCALE GENOMIC DNA]</scope>
    <source>
        <strain evidence="7">DSM 103720</strain>
    </source>
</reference>
<keyword evidence="7" id="KW-1185">Reference proteome</keyword>
<dbReference type="Pfam" id="PF13102">
    <property type="entry name" value="Phage_int_SAM_5"/>
    <property type="match status" value="1"/>
</dbReference>
<evidence type="ECO:0000313" key="7">
    <source>
        <dbReference type="Proteomes" id="UP000244905"/>
    </source>
</evidence>
<dbReference type="GO" id="GO:0006310">
    <property type="term" value="P:DNA recombination"/>
    <property type="evidence" value="ECO:0007669"/>
    <property type="project" value="UniProtKB-KW"/>
</dbReference>
<evidence type="ECO:0000259" key="5">
    <source>
        <dbReference type="PROSITE" id="PS51900"/>
    </source>
</evidence>
<sequence>MVRGADERVLLTARRQIVCDLKSIYCVIEHLSESRGQVTLDEVADESRRLFAGDNPYLDRIRSCGEHFPIKSDIATVGRDFRDDFEPQAPRPEDSDRSLLLGYIDSLIAGYRLQGKGFANTLRSLRLSLSGFLGGAEVHVSEVSPDLIMDYSRYLQGRRVAPSTVSFYMRGLRSVLNQAREAGLTDLEFNWPANVDISVDHSQKSTRIKSLDAAMIRKIADADLSSEGNLAFVRDVFMFCFYAHGLELVDVANLRVENLRGDVLSYRRRLKGKAVEVKLGEKAMAIVRRYAEAGNPYIFPMLQRKGKAYSFTYVRDEFSKAMKRIGHAVVSPVSLTFGMSRYSWLAIMAASNVAEMIV</sequence>
<name>A0A2V1IQN1_9BACT</name>
<protein>
    <recommendedName>
        <fullName evidence="5">Core-binding (CB) domain-containing protein</fullName>
    </recommendedName>
</protein>
<dbReference type="PROSITE" id="PS51900">
    <property type="entry name" value="CB"/>
    <property type="match status" value="1"/>
</dbReference>
<proteinExistence type="predicted"/>
<keyword evidence="2 4" id="KW-0238">DNA-binding</keyword>
<accession>A0A2V1IQN1</accession>
<dbReference type="InterPro" id="IPR011010">
    <property type="entry name" value="DNA_brk_join_enz"/>
</dbReference>
<dbReference type="GO" id="GO:0015074">
    <property type="term" value="P:DNA integration"/>
    <property type="evidence" value="ECO:0007669"/>
    <property type="project" value="UniProtKB-KW"/>
</dbReference>
<dbReference type="Gene3D" id="1.10.150.130">
    <property type="match status" value="1"/>
</dbReference>
<comment type="caution">
    <text evidence="6">The sequence shown here is derived from an EMBL/GenBank/DDBJ whole genome shotgun (WGS) entry which is preliminary data.</text>
</comment>
<dbReference type="Gene3D" id="1.10.443.10">
    <property type="entry name" value="Intergrase catalytic core"/>
    <property type="match status" value="1"/>
</dbReference>
<organism evidence="6 7">
    <name type="scientific">Duncaniella muris</name>
    <dbReference type="NCBI Taxonomy" id="2094150"/>
    <lineage>
        <taxon>Bacteria</taxon>
        <taxon>Pseudomonadati</taxon>
        <taxon>Bacteroidota</taxon>
        <taxon>Bacteroidia</taxon>
        <taxon>Bacteroidales</taxon>
        <taxon>Muribaculaceae</taxon>
        <taxon>Duncaniella</taxon>
    </lineage>
</organism>
<dbReference type="InterPro" id="IPR025269">
    <property type="entry name" value="SAM-like_dom"/>
</dbReference>
<dbReference type="InterPro" id="IPR044068">
    <property type="entry name" value="CB"/>
</dbReference>
<evidence type="ECO:0000256" key="2">
    <source>
        <dbReference type="ARBA" id="ARBA00023125"/>
    </source>
</evidence>
<dbReference type="EMBL" id="PUEC01000012">
    <property type="protein sequence ID" value="PWB02492.1"/>
    <property type="molecule type" value="Genomic_DNA"/>
</dbReference>
<gene>
    <name evidence="6" type="ORF">C5O23_06535</name>
</gene>
<evidence type="ECO:0000256" key="4">
    <source>
        <dbReference type="PROSITE-ProRule" id="PRU01248"/>
    </source>
</evidence>
<dbReference type="SUPFAM" id="SSF56349">
    <property type="entry name" value="DNA breaking-rejoining enzymes"/>
    <property type="match status" value="1"/>
</dbReference>
<dbReference type="InterPro" id="IPR013762">
    <property type="entry name" value="Integrase-like_cat_sf"/>
</dbReference>
<dbReference type="GO" id="GO:0003677">
    <property type="term" value="F:DNA binding"/>
    <property type="evidence" value="ECO:0007669"/>
    <property type="project" value="UniProtKB-UniRule"/>
</dbReference>
<keyword evidence="3" id="KW-0233">DNA recombination</keyword>
<feature type="domain" description="Core-binding (CB)" evidence="5">
    <location>
        <begin position="94"/>
        <end position="180"/>
    </location>
</feature>